<feature type="region of interest" description="Disordered" evidence="1">
    <location>
        <begin position="1"/>
        <end position="38"/>
    </location>
</feature>
<dbReference type="Proteomes" id="UP001629113">
    <property type="component" value="Unassembled WGS sequence"/>
</dbReference>
<gene>
    <name evidence="2" type="ORF">PVAG01_04894</name>
</gene>
<evidence type="ECO:0000256" key="1">
    <source>
        <dbReference type="SAM" id="MobiDB-lite"/>
    </source>
</evidence>
<organism evidence="2 3">
    <name type="scientific">Phlyctema vagabunda</name>
    <dbReference type="NCBI Taxonomy" id="108571"/>
    <lineage>
        <taxon>Eukaryota</taxon>
        <taxon>Fungi</taxon>
        <taxon>Dikarya</taxon>
        <taxon>Ascomycota</taxon>
        <taxon>Pezizomycotina</taxon>
        <taxon>Leotiomycetes</taxon>
        <taxon>Helotiales</taxon>
        <taxon>Dermateaceae</taxon>
        <taxon>Phlyctema</taxon>
    </lineage>
</organism>
<feature type="compositionally biased region" description="Basic and acidic residues" evidence="1">
    <location>
        <begin position="636"/>
        <end position="645"/>
    </location>
</feature>
<feature type="compositionally biased region" description="Polar residues" evidence="1">
    <location>
        <begin position="167"/>
        <end position="194"/>
    </location>
</feature>
<sequence>MGQKNRRAPSSAGSSSNKNVAAVPTVVKDGPRDGPAEARVTKVDIAVRESVVGARKGVPDKADSKPKSLAFKSYQTGTLTTNNFTAIPLSLVNTPKTPQVDGSDTLKDRVLVPSTPAAVHQSSSLSTFPLHSPTSSNMGELNAEALEFTPISQEAALVYYPDHQQDQRQSNPAGAYVNSQPYDNDRAQGQNPGNNDYNHHKRAQNFAYVQDNMRAQSQDARLSGWGAKNNTVYPGQQQTGKCVHAPLHAHSCSAAADAHTGIYQSSRGFQSYEGSQVPHGSQYYAENQGFQQYQSYHGGPSFAGPSSFQGNYMGPGHHSFQPWQQSFQGPQFGAGSQQFHGSHSFAGGPAHFQGHPSFQPGHSFHGSQAYQQPPFYHGPQASQGSSYYDPYEGSQYSPQTQDFGPQDFPMQEDYRPSAYPQAPSAAMIKLENLIRTMPPALTFDPRAFPRVRDGTQVPFGYNSIKRSSPPANAPTAPAAMRQPKTYVRRADIGRKDIIVSGGDLIRNLTRVTKYYTPDGSRLEEVSNEFHPSVYDFATDLKSMDSRTRRRFFREMELEICIDVAAENAEGEQEDEGEAGPPALAYIEGTEESRDQDQGEAEALEHPPVVASDMAELDTTDLASMGETSSSSNSTAKPKDKGKGIEMETENRLVVRKRNILTTLRELDAHEAEFSHSMTSVTIVINYPLDYAGDNSRTAPAYRLLTELVDVLQGYTNLRHLDVVMFVREDRSKRDLLDIRQAELVLPVYDLAFVDWRLMYQLPYMSAPEEVTGWIISHLDSQMRLIMLERDRVLHRSRARHHHRPAAAAAAAIAAPPQTFVYRARRRPSYAL</sequence>
<reference evidence="2 3" key="1">
    <citation type="submission" date="2024-06" db="EMBL/GenBank/DDBJ databases">
        <title>Complete genome of Phlyctema vagabunda strain 19-DSS-EL-015.</title>
        <authorList>
            <person name="Fiorenzani C."/>
        </authorList>
    </citation>
    <scope>NUCLEOTIDE SEQUENCE [LARGE SCALE GENOMIC DNA]</scope>
    <source>
        <strain evidence="2 3">19-DSS-EL-015</strain>
    </source>
</reference>
<feature type="compositionally biased region" description="Polar residues" evidence="1">
    <location>
        <begin position="394"/>
        <end position="403"/>
    </location>
</feature>
<dbReference type="EMBL" id="JBFCZG010000004">
    <property type="protein sequence ID" value="KAL3423147.1"/>
    <property type="molecule type" value="Genomic_DNA"/>
</dbReference>
<protein>
    <submittedName>
        <fullName evidence="2">Uncharacterized protein</fullName>
    </submittedName>
</protein>
<keyword evidence="3" id="KW-1185">Reference proteome</keyword>
<feature type="region of interest" description="Disordered" evidence="1">
    <location>
        <begin position="163"/>
        <end position="194"/>
    </location>
</feature>
<comment type="caution">
    <text evidence="2">The sequence shown here is derived from an EMBL/GenBank/DDBJ whole genome shotgun (WGS) entry which is preliminary data.</text>
</comment>
<proteinExistence type="predicted"/>
<accession>A0ABR4PII8</accession>
<feature type="region of interest" description="Disordered" evidence="1">
    <location>
        <begin position="589"/>
        <end position="645"/>
    </location>
</feature>
<feature type="region of interest" description="Disordered" evidence="1">
    <location>
        <begin position="331"/>
        <end position="418"/>
    </location>
</feature>
<evidence type="ECO:0000313" key="3">
    <source>
        <dbReference type="Proteomes" id="UP001629113"/>
    </source>
</evidence>
<name>A0ABR4PII8_9HELO</name>
<evidence type="ECO:0000313" key="2">
    <source>
        <dbReference type="EMBL" id="KAL3423147.1"/>
    </source>
</evidence>
<feature type="compositionally biased region" description="Polar residues" evidence="1">
    <location>
        <begin position="331"/>
        <end position="341"/>
    </location>
</feature>
<feature type="compositionally biased region" description="Basic and acidic residues" evidence="1">
    <location>
        <begin position="29"/>
        <end position="38"/>
    </location>
</feature>